<dbReference type="Gene3D" id="3.40.30.10">
    <property type="entry name" value="Glutaredoxin"/>
    <property type="match status" value="1"/>
</dbReference>
<dbReference type="GO" id="GO:0030313">
    <property type="term" value="C:cell envelope"/>
    <property type="evidence" value="ECO:0007669"/>
    <property type="project" value="UniProtKB-SubCell"/>
</dbReference>
<dbReference type="InterPro" id="IPR050553">
    <property type="entry name" value="Thioredoxin_ResA/DsbE_sf"/>
</dbReference>
<comment type="subcellular location">
    <subcellularLocation>
        <location evidence="1">Cell envelope</location>
    </subcellularLocation>
</comment>
<dbReference type="InterPro" id="IPR036249">
    <property type="entry name" value="Thioredoxin-like_sf"/>
</dbReference>
<dbReference type="Pfam" id="PF00578">
    <property type="entry name" value="AhpC-TSA"/>
    <property type="match status" value="1"/>
</dbReference>
<keyword evidence="2" id="KW-0201">Cytochrome c-type biogenesis</keyword>
<dbReference type="Proteomes" id="UP000286246">
    <property type="component" value="Unassembled WGS sequence"/>
</dbReference>
<dbReference type="GO" id="GO:0017004">
    <property type="term" value="P:cytochrome complex assembly"/>
    <property type="evidence" value="ECO:0007669"/>
    <property type="project" value="UniProtKB-KW"/>
</dbReference>
<gene>
    <name evidence="6" type="ORF">DFQ12_2534</name>
</gene>
<organism evidence="6 7">
    <name type="scientific">Sphingobacterium detergens</name>
    <dbReference type="NCBI Taxonomy" id="1145106"/>
    <lineage>
        <taxon>Bacteria</taxon>
        <taxon>Pseudomonadati</taxon>
        <taxon>Bacteroidota</taxon>
        <taxon>Sphingobacteriia</taxon>
        <taxon>Sphingobacteriales</taxon>
        <taxon>Sphingobacteriaceae</taxon>
        <taxon>Sphingobacterium</taxon>
    </lineage>
</organism>
<keyword evidence="7" id="KW-1185">Reference proteome</keyword>
<protein>
    <submittedName>
        <fullName evidence="6">Thiol-disulfide isomerase/thioredoxin</fullName>
    </submittedName>
</protein>
<dbReference type="PANTHER" id="PTHR42852">
    <property type="entry name" value="THIOL:DISULFIDE INTERCHANGE PROTEIN DSBE"/>
    <property type="match status" value="1"/>
</dbReference>
<dbReference type="AlphaFoldDB" id="A0A420B699"/>
<evidence type="ECO:0000313" key="6">
    <source>
        <dbReference type="EMBL" id="RKE52300.1"/>
    </source>
</evidence>
<evidence type="ECO:0000256" key="2">
    <source>
        <dbReference type="ARBA" id="ARBA00022748"/>
    </source>
</evidence>
<dbReference type="SUPFAM" id="SSF52833">
    <property type="entry name" value="Thioredoxin-like"/>
    <property type="match status" value="1"/>
</dbReference>
<keyword evidence="3" id="KW-1015">Disulfide bond</keyword>
<evidence type="ECO:0000256" key="4">
    <source>
        <dbReference type="ARBA" id="ARBA00023284"/>
    </source>
</evidence>
<name>A0A420B699_SPHD1</name>
<dbReference type="GO" id="GO:0016491">
    <property type="term" value="F:oxidoreductase activity"/>
    <property type="evidence" value="ECO:0007669"/>
    <property type="project" value="InterPro"/>
</dbReference>
<dbReference type="InterPro" id="IPR000866">
    <property type="entry name" value="AhpC/TSA"/>
</dbReference>
<dbReference type="CDD" id="cd02966">
    <property type="entry name" value="TlpA_like_family"/>
    <property type="match status" value="1"/>
</dbReference>
<accession>A0A420B699</accession>
<sequence>MQTLKVLAVKESFNNKCHISPQKIVTVKSTVSKNTILLNKSTTLLSLTILFQMFSLSFAQSVETRTDSGVMPKITRENVPYFVEIKDDSRKNESVLFYDPKANIKKYPLYEYKANVDRIAPIKLNKTVPDEIWDLPVRIVNDIHKRDSITLRELAKDKILVLDFWARWCSPCLESMHKWQELQPKYADQVQVVGLMMDYEYKAEMIIAQKAWTMPQLVGPEVYLINACFLDSPVLGPSAWIRDGKFIGTTETRANKEELLEELIVNNIPTIPEKFRWKMNDKKVKGN</sequence>
<dbReference type="RefSeq" id="WP_120259355.1">
    <property type="nucleotide sequence ID" value="NZ_RAPY01000002.1"/>
</dbReference>
<comment type="caution">
    <text evidence="6">The sequence shown here is derived from an EMBL/GenBank/DDBJ whole genome shotgun (WGS) entry which is preliminary data.</text>
</comment>
<reference evidence="6 7" key="1">
    <citation type="submission" date="2018-09" db="EMBL/GenBank/DDBJ databases">
        <title>Genomic Encyclopedia of Type Strains, Phase III (KMG-III): the genomes of soil and plant-associated and newly described type strains.</title>
        <authorList>
            <person name="Whitman W."/>
        </authorList>
    </citation>
    <scope>NUCLEOTIDE SEQUENCE [LARGE SCALE GENOMIC DNA]</scope>
    <source>
        <strain evidence="6 7">CECT 7938</strain>
    </source>
</reference>
<dbReference type="OrthoDB" id="793244at2"/>
<dbReference type="EMBL" id="RAPY01000002">
    <property type="protein sequence ID" value="RKE52300.1"/>
    <property type="molecule type" value="Genomic_DNA"/>
</dbReference>
<keyword evidence="6" id="KW-0413">Isomerase</keyword>
<dbReference type="PANTHER" id="PTHR42852:SF6">
    <property type="entry name" value="THIOL:DISULFIDE INTERCHANGE PROTEIN DSBE"/>
    <property type="match status" value="1"/>
</dbReference>
<dbReference type="GO" id="GO:0016853">
    <property type="term" value="F:isomerase activity"/>
    <property type="evidence" value="ECO:0007669"/>
    <property type="project" value="UniProtKB-KW"/>
</dbReference>
<evidence type="ECO:0000259" key="5">
    <source>
        <dbReference type="PROSITE" id="PS51352"/>
    </source>
</evidence>
<dbReference type="InterPro" id="IPR013766">
    <property type="entry name" value="Thioredoxin_domain"/>
</dbReference>
<dbReference type="PROSITE" id="PS51352">
    <property type="entry name" value="THIOREDOXIN_2"/>
    <property type="match status" value="1"/>
</dbReference>
<proteinExistence type="predicted"/>
<evidence type="ECO:0000256" key="3">
    <source>
        <dbReference type="ARBA" id="ARBA00023157"/>
    </source>
</evidence>
<keyword evidence="4" id="KW-0676">Redox-active center</keyword>
<evidence type="ECO:0000313" key="7">
    <source>
        <dbReference type="Proteomes" id="UP000286246"/>
    </source>
</evidence>
<dbReference type="GO" id="GO:0016209">
    <property type="term" value="F:antioxidant activity"/>
    <property type="evidence" value="ECO:0007669"/>
    <property type="project" value="InterPro"/>
</dbReference>
<feature type="domain" description="Thioredoxin" evidence="5">
    <location>
        <begin position="113"/>
        <end position="265"/>
    </location>
</feature>
<evidence type="ECO:0000256" key="1">
    <source>
        <dbReference type="ARBA" id="ARBA00004196"/>
    </source>
</evidence>